<evidence type="ECO:0000313" key="9">
    <source>
        <dbReference type="EMBL" id="GAA5103796.1"/>
    </source>
</evidence>
<feature type="signal peptide" evidence="7">
    <location>
        <begin position="1"/>
        <end position="25"/>
    </location>
</feature>
<evidence type="ECO:0000256" key="5">
    <source>
        <dbReference type="ARBA" id="ARBA00023204"/>
    </source>
</evidence>
<evidence type="ECO:0000256" key="3">
    <source>
        <dbReference type="ARBA" id="ARBA00022705"/>
    </source>
</evidence>
<dbReference type="InterPro" id="IPR012340">
    <property type="entry name" value="NA-bd_OB-fold"/>
</dbReference>
<feature type="domain" description="ATP-dependent DNA ligase family profile" evidence="8">
    <location>
        <begin position="126"/>
        <end position="231"/>
    </location>
</feature>
<dbReference type="Gene3D" id="2.40.50.140">
    <property type="entry name" value="Nucleic acid-binding proteins"/>
    <property type="match status" value="1"/>
</dbReference>
<dbReference type="SUPFAM" id="SSF50249">
    <property type="entry name" value="Nucleic acid-binding proteins"/>
    <property type="match status" value="1"/>
</dbReference>
<evidence type="ECO:0000313" key="10">
    <source>
        <dbReference type="Proteomes" id="UP001500631"/>
    </source>
</evidence>
<proteinExistence type="predicted"/>
<accession>A0ABP9MZT8</accession>
<dbReference type="Proteomes" id="UP001500631">
    <property type="component" value="Unassembled WGS sequence"/>
</dbReference>
<name>A0ABP9MZT8_9GAMM</name>
<dbReference type="CDD" id="cd07896">
    <property type="entry name" value="Adenylation_kDNA_ligase_like"/>
    <property type="match status" value="1"/>
</dbReference>
<protein>
    <submittedName>
        <fullName evidence="9">DNA ligase</fullName>
    </submittedName>
</protein>
<dbReference type="Gene3D" id="3.30.470.30">
    <property type="entry name" value="DNA ligase/mRNA capping enzyme"/>
    <property type="match status" value="1"/>
</dbReference>
<dbReference type="PANTHER" id="PTHR47810:SF1">
    <property type="entry name" value="DNA LIGASE B"/>
    <property type="match status" value="1"/>
</dbReference>
<reference evidence="10" key="1">
    <citation type="journal article" date="2019" name="Int. J. Syst. Evol. Microbiol.">
        <title>The Global Catalogue of Microorganisms (GCM) 10K type strain sequencing project: providing services to taxonomists for standard genome sequencing and annotation.</title>
        <authorList>
            <consortium name="The Broad Institute Genomics Platform"/>
            <consortium name="The Broad Institute Genome Sequencing Center for Infectious Disease"/>
            <person name="Wu L."/>
            <person name="Ma J."/>
        </authorList>
    </citation>
    <scope>NUCLEOTIDE SEQUENCE [LARGE SCALE GENOMIC DNA]</scope>
    <source>
        <strain evidence="10">JCM 18424</strain>
    </source>
</reference>
<dbReference type="Pfam" id="PF01068">
    <property type="entry name" value="DNA_ligase_A_M"/>
    <property type="match status" value="1"/>
</dbReference>
<dbReference type="Gene3D" id="3.30.1490.70">
    <property type="match status" value="1"/>
</dbReference>
<comment type="caution">
    <text evidence="9">The sequence shown here is derived from an EMBL/GenBank/DDBJ whole genome shotgun (WGS) entry which is preliminary data.</text>
</comment>
<dbReference type="InterPro" id="IPR012310">
    <property type="entry name" value="DNA_ligase_ATP-dep_cent"/>
</dbReference>
<dbReference type="PROSITE" id="PS50160">
    <property type="entry name" value="DNA_LIGASE_A3"/>
    <property type="match status" value="1"/>
</dbReference>
<sequence length="283" mass="32935">MVLIFMKCFLRTLLFFILCLSTVFADPLQHGKYFHEDMKLDLTKYYVSEKLDGFRGYWNGKELRSKTGYPYNPPKWFIENLGDQPLDGELWIDRDEFTQLIPILNGTENPENWHKVNYMIFDMPNIQKPFGERVEYMKYYIPSLNLSYVKMIPQEKIQSIDELKHKLNQVVAMKGEGLMLHHEDALYGSGRVNHLLKVKQYDEDKGRVIGYKPGKGKYKGMVGALIIELKDGSIVNVGSGLTDEMRKNPPAINEVVAFIYNGLTNHGKPRFPRFKRLRNPSME</sequence>
<evidence type="ECO:0000259" key="8">
    <source>
        <dbReference type="PROSITE" id="PS50160"/>
    </source>
</evidence>
<keyword evidence="3" id="KW-0235">DNA replication</keyword>
<keyword evidence="2 9" id="KW-0436">Ligase</keyword>
<dbReference type="Pfam" id="PF14743">
    <property type="entry name" value="DNA_ligase_OB_2"/>
    <property type="match status" value="1"/>
</dbReference>
<evidence type="ECO:0000256" key="2">
    <source>
        <dbReference type="ARBA" id="ARBA00022598"/>
    </source>
</evidence>
<dbReference type="EMBL" id="BAABKE010000010">
    <property type="protein sequence ID" value="GAA5103796.1"/>
    <property type="molecule type" value="Genomic_DNA"/>
</dbReference>
<feature type="chain" id="PRO_5046932365" evidence="7">
    <location>
        <begin position="26"/>
        <end position="283"/>
    </location>
</feature>
<dbReference type="CDD" id="cd08041">
    <property type="entry name" value="OBF_kDNA_ligase_like"/>
    <property type="match status" value="1"/>
</dbReference>
<keyword evidence="5" id="KW-0234">DNA repair</keyword>
<dbReference type="InterPro" id="IPR050326">
    <property type="entry name" value="NAD_dep_DNA_ligaseB"/>
</dbReference>
<dbReference type="InterPro" id="IPR029319">
    <property type="entry name" value="DNA_ligase_OB"/>
</dbReference>
<gene>
    <name evidence="9" type="ORF">GCM10023338_22720</name>
</gene>
<dbReference type="SUPFAM" id="SSF56091">
    <property type="entry name" value="DNA ligase/mRNA capping enzyme, catalytic domain"/>
    <property type="match status" value="1"/>
</dbReference>
<keyword evidence="4" id="KW-0227">DNA damage</keyword>
<keyword evidence="7" id="KW-0732">Signal</keyword>
<comment type="catalytic activity">
    <reaction evidence="6">
        <text>ATP + (deoxyribonucleotide)n-3'-hydroxyl + 5'-phospho-(deoxyribonucleotide)m = (deoxyribonucleotide)n+m + AMP + diphosphate.</text>
        <dbReference type="EC" id="6.5.1.1"/>
    </reaction>
</comment>
<evidence type="ECO:0000256" key="7">
    <source>
        <dbReference type="SAM" id="SignalP"/>
    </source>
</evidence>
<keyword evidence="10" id="KW-1185">Reference proteome</keyword>
<dbReference type="PANTHER" id="PTHR47810">
    <property type="entry name" value="DNA LIGASE"/>
    <property type="match status" value="1"/>
</dbReference>
<organism evidence="9 10">
    <name type="scientific">Wohlfahrtiimonas larvae</name>
    <dbReference type="NCBI Taxonomy" id="1157986"/>
    <lineage>
        <taxon>Bacteria</taxon>
        <taxon>Pseudomonadati</taxon>
        <taxon>Pseudomonadota</taxon>
        <taxon>Gammaproteobacteria</taxon>
        <taxon>Cardiobacteriales</taxon>
        <taxon>Ignatzschineriaceae</taxon>
        <taxon>Wohlfahrtiimonas</taxon>
    </lineage>
</organism>
<evidence type="ECO:0000256" key="4">
    <source>
        <dbReference type="ARBA" id="ARBA00022763"/>
    </source>
</evidence>
<evidence type="ECO:0000256" key="6">
    <source>
        <dbReference type="ARBA" id="ARBA00034003"/>
    </source>
</evidence>
<dbReference type="NCBIfam" id="NF006592">
    <property type="entry name" value="PRK09125.1"/>
    <property type="match status" value="1"/>
</dbReference>
<evidence type="ECO:0000256" key="1">
    <source>
        <dbReference type="ARBA" id="ARBA00001968"/>
    </source>
</evidence>
<comment type="cofactor">
    <cofactor evidence="1">
        <name>a divalent metal cation</name>
        <dbReference type="ChEBI" id="CHEBI:60240"/>
    </cofactor>
</comment>
<dbReference type="GO" id="GO:0016874">
    <property type="term" value="F:ligase activity"/>
    <property type="evidence" value="ECO:0007669"/>
    <property type="project" value="UniProtKB-KW"/>
</dbReference>